<dbReference type="Pfam" id="PF13514">
    <property type="entry name" value="AAA_27"/>
    <property type="match status" value="1"/>
</dbReference>
<gene>
    <name evidence="3" type="ORF">ATO3_08395</name>
</gene>
<dbReference type="SUPFAM" id="SSF52540">
    <property type="entry name" value="P-loop containing nucleoside triphosphate hydrolases"/>
    <property type="match status" value="1"/>
</dbReference>
<evidence type="ECO:0000256" key="1">
    <source>
        <dbReference type="SAM" id="Coils"/>
    </source>
</evidence>
<feature type="coiled-coil region" evidence="1">
    <location>
        <begin position="476"/>
        <end position="520"/>
    </location>
</feature>
<dbReference type="OrthoDB" id="9764467at2"/>
<dbReference type="Gene3D" id="3.40.50.300">
    <property type="entry name" value="P-loop containing nucleotide triphosphate hydrolases"/>
    <property type="match status" value="2"/>
</dbReference>
<accession>A0A225NQ33</accession>
<organism evidence="3 4">
    <name type="scientific">Marinibacterium profundimaris</name>
    <dbReference type="NCBI Taxonomy" id="1679460"/>
    <lineage>
        <taxon>Bacteria</taxon>
        <taxon>Pseudomonadati</taxon>
        <taxon>Pseudomonadota</taxon>
        <taxon>Alphaproteobacteria</taxon>
        <taxon>Rhodobacterales</taxon>
        <taxon>Paracoccaceae</taxon>
        <taxon>Marinibacterium</taxon>
    </lineage>
</organism>
<sequence length="1146" mass="124014">MRLRRLDLTRYGRFTDHAIDFGTATPGRPDLHVIFGPNEAGKTTCFEAYLDLLYGIPMRSPYNFLHDYDSMEVGGLLEIDGTPTALRRIKRQRNDLLDADGQPVGPALLSGALGGIGRDQYRAMFSLDDDTIEAGGEDILASQGSLGELLFSAAAGLSDLGAELKTMREEAEAFHKPRGRKTELAEAKRALKELQGQLREIDLSASRYRQLKAADTAARSREAEARARRETLQRELNRARAIARCLPLRAEHDALQGRLAPIADWPAVPAHWQAEAETLRDAEVEARTRLSGATDAIARLETEGDTPPRDPLALTHAEALGQLMDKPRARALSAEGDLPSRRASLSELAGEIRALHRDLSLPDETLPPPSPALATAETAARALQEAERAATRAAQDLAEADAALVKATEAAPDTSDTPDPDLATLLEELEPETLAGDVSRARAAQAEAQADLAASRAALTPWTGPEDTLPPLLLSRDQLARRLDRWSDALRTLDRAEERRAEAQVSRDQAQARCTALEADASLVTDAQAEAARAARDTSWTRHSAALTSETAALFHAEMLRLDSLQEARLGMAEQLGRLRDGRLATIDAQTLLEARISEHARAEEIHDTLLQDFRDLCSRFGLPELDPADLTAWLDHLHRAHEAQARLARAGQTLAEAQAAQSAAAARMCAALGLSEADGTPFATLTARARAEQLRRAEMAARIAEHRKALDTARQSRETRTRALDQTRTALDTASADWSRARTALPETLHDAAAFLTALPALRTLLETRTERDRLASRIAAMEADQAGFATSVARMAAALQEPERETPGATAAALRARLATAQEAETRHADRQARLAELRQAEQEARSRLSDIAADIADKARALPQPQAIASAGDLLSALSTAAQAETLRHEIDRLRQEILPALGAEDMAAAAEILDAADLPEVEARCAGLDGDLATAQTELEDAIGEARLTAGALQALGGDDAAARLAEQQATLLVDLSDKARRHLRLQIGLAAAEQALARYRDSHRSAMLSATADAFRTLTAGAYTDLQTRTAGEAETLLAIRGRDNRSVAASEMSKGTRFQLYLALRLAGYRDYSARGVALPFVADDIMETFDNTRTSAALGLLRELGRQGQALYFTHHEHVVELAREICGDDLNVHDISPG</sequence>
<dbReference type="RefSeq" id="WP_088649411.1">
    <property type="nucleotide sequence ID" value="NZ_AQQR01000003.1"/>
</dbReference>
<protein>
    <recommendedName>
        <fullName evidence="2">YhaN AAA domain-containing protein</fullName>
    </recommendedName>
</protein>
<reference evidence="3 4" key="1">
    <citation type="submission" date="2013-04" db="EMBL/GenBank/DDBJ databases">
        <title>Oceanicola sp. 22II1-22F33 Genome Sequencing.</title>
        <authorList>
            <person name="Lai Q."/>
            <person name="Li G."/>
            <person name="Shao Z."/>
        </authorList>
    </citation>
    <scope>NUCLEOTIDE SEQUENCE [LARGE SCALE GENOMIC DNA]</scope>
    <source>
        <strain evidence="3 4">22II1-22F33</strain>
    </source>
</reference>
<dbReference type="PANTHER" id="PTHR41259">
    <property type="entry name" value="DOUBLE-STRAND BREAK REPAIR RAD50 ATPASE, PUTATIVE-RELATED"/>
    <property type="match status" value="1"/>
</dbReference>
<evidence type="ECO:0000259" key="2">
    <source>
        <dbReference type="Pfam" id="PF13514"/>
    </source>
</evidence>
<dbReference type="Proteomes" id="UP000215377">
    <property type="component" value="Unassembled WGS sequence"/>
</dbReference>
<feature type="coiled-coil region" evidence="1">
    <location>
        <begin position="376"/>
        <end position="403"/>
    </location>
</feature>
<feature type="coiled-coil region" evidence="1">
    <location>
        <begin position="823"/>
        <end position="900"/>
    </location>
</feature>
<dbReference type="InterPro" id="IPR027417">
    <property type="entry name" value="P-loop_NTPase"/>
</dbReference>
<feature type="coiled-coil region" evidence="1">
    <location>
        <begin position="184"/>
        <end position="242"/>
    </location>
</feature>
<comment type="caution">
    <text evidence="3">The sequence shown here is derived from an EMBL/GenBank/DDBJ whole genome shotgun (WGS) entry which is preliminary data.</text>
</comment>
<evidence type="ECO:0000313" key="4">
    <source>
        <dbReference type="Proteomes" id="UP000215377"/>
    </source>
</evidence>
<name>A0A225NQ33_9RHOB</name>
<feature type="domain" description="YhaN AAA" evidence="2">
    <location>
        <begin position="1"/>
        <end position="207"/>
    </location>
</feature>
<dbReference type="EMBL" id="AQQR01000003">
    <property type="protein sequence ID" value="OWU74642.1"/>
    <property type="molecule type" value="Genomic_DNA"/>
</dbReference>
<dbReference type="AlphaFoldDB" id="A0A225NQ33"/>
<dbReference type="PANTHER" id="PTHR41259:SF1">
    <property type="entry name" value="DOUBLE-STRAND BREAK REPAIR RAD50 ATPASE, PUTATIVE-RELATED"/>
    <property type="match status" value="1"/>
</dbReference>
<proteinExistence type="predicted"/>
<keyword evidence="1" id="KW-0175">Coiled coil</keyword>
<keyword evidence="4" id="KW-1185">Reference proteome</keyword>
<dbReference type="InterPro" id="IPR038734">
    <property type="entry name" value="YhaN_AAA"/>
</dbReference>
<evidence type="ECO:0000313" key="3">
    <source>
        <dbReference type="EMBL" id="OWU74642.1"/>
    </source>
</evidence>